<feature type="domain" description="Cell envelope-related transcriptional attenuator" evidence="3">
    <location>
        <begin position="76"/>
        <end position="210"/>
    </location>
</feature>
<evidence type="ECO:0000256" key="2">
    <source>
        <dbReference type="SAM" id="Phobius"/>
    </source>
</evidence>
<dbReference type="PANTHER" id="PTHR33392:SF6">
    <property type="entry name" value="POLYISOPRENYL-TEICHOIC ACID--PEPTIDOGLYCAN TEICHOIC ACID TRANSFERASE TAGU"/>
    <property type="match status" value="1"/>
</dbReference>
<keyword evidence="2" id="KW-1133">Transmembrane helix</keyword>
<dbReference type="InterPro" id="IPR050922">
    <property type="entry name" value="LytR/CpsA/Psr_CW_biosynth"/>
</dbReference>
<evidence type="ECO:0000313" key="5">
    <source>
        <dbReference type="Proteomes" id="UP000245720"/>
    </source>
</evidence>
<dbReference type="InterPro" id="IPR004474">
    <property type="entry name" value="LytR_CpsA_psr"/>
</dbReference>
<evidence type="ECO:0000313" key="4">
    <source>
        <dbReference type="EMBL" id="PWJ11489.1"/>
    </source>
</evidence>
<name>A0A315XW39_RUMFL</name>
<proteinExistence type="inferred from homology"/>
<dbReference type="RefSeq" id="WP_109727003.1">
    <property type="nucleotide sequence ID" value="NZ_CACYST010000102.1"/>
</dbReference>
<keyword evidence="2" id="KW-0812">Transmembrane</keyword>
<evidence type="ECO:0000256" key="1">
    <source>
        <dbReference type="ARBA" id="ARBA00006068"/>
    </source>
</evidence>
<dbReference type="PANTHER" id="PTHR33392">
    <property type="entry name" value="POLYISOPRENYL-TEICHOIC ACID--PEPTIDOGLYCAN TEICHOIC ACID TRANSFERASE TAGU"/>
    <property type="match status" value="1"/>
</dbReference>
<keyword evidence="2" id="KW-0472">Membrane</keyword>
<dbReference type="Proteomes" id="UP000245720">
    <property type="component" value="Unassembled WGS sequence"/>
</dbReference>
<comment type="caution">
    <text evidence="4">The sequence shown here is derived from an EMBL/GenBank/DDBJ whole genome shotgun (WGS) entry which is preliminary data.</text>
</comment>
<evidence type="ECO:0000259" key="3">
    <source>
        <dbReference type="Pfam" id="PF03816"/>
    </source>
</evidence>
<feature type="transmembrane region" description="Helical" evidence="2">
    <location>
        <begin position="12"/>
        <end position="32"/>
    </location>
</feature>
<protein>
    <submittedName>
        <fullName evidence="4">LytR family transcriptional attenuator</fullName>
    </submittedName>
</protein>
<dbReference type="AlphaFoldDB" id="A0A315XW39"/>
<reference evidence="4 5" key="1">
    <citation type="submission" date="2018-05" db="EMBL/GenBank/DDBJ databases">
        <title>The Hungate 1000. A catalogue of reference genomes from the rumen microbiome.</title>
        <authorList>
            <person name="Kelly W."/>
        </authorList>
    </citation>
    <scope>NUCLEOTIDE SEQUENCE [LARGE SCALE GENOMIC DNA]</scope>
    <source>
        <strain evidence="4 5">SAb67</strain>
    </source>
</reference>
<accession>A0A315XW39</accession>
<dbReference type="OrthoDB" id="1817975at2"/>
<organism evidence="4 5">
    <name type="scientific">Ruminococcus flavefaciens</name>
    <dbReference type="NCBI Taxonomy" id="1265"/>
    <lineage>
        <taxon>Bacteria</taxon>
        <taxon>Bacillati</taxon>
        <taxon>Bacillota</taxon>
        <taxon>Clostridia</taxon>
        <taxon>Eubacteriales</taxon>
        <taxon>Oscillospiraceae</taxon>
        <taxon>Ruminococcus</taxon>
    </lineage>
</organism>
<dbReference type="EMBL" id="QGDI01000009">
    <property type="protein sequence ID" value="PWJ11489.1"/>
    <property type="molecule type" value="Genomic_DNA"/>
</dbReference>
<comment type="similarity">
    <text evidence="1">Belongs to the LytR/CpsA/Psr (LCP) family.</text>
</comment>
<dbReference type="Pfam" id="PF03816">
    <property type="entry name" value="LytR_cpsA_psr"/>
    <property type="match status" value="1"/>
</dbReference>
<gene>
    <name evidence="4" type="ORF">IE37_02252</name>
</gene>
<sequence>MANRKTGSIAVPFLATIFIGLIIVGGIAAGLYKYLGFGKQEKPAEPIPRTSGMVTDADNHTVLLVLDVPERKAPPTFILMRSRPIKKELVFIGIPSNSIALVDGGQESILGSYQSGGAAASAEFVEKVFGVEVDRYMKFDSASFRKISDIFGGVTYAVNADIAGFKNDGSQQYLNSDQVEQFVTYMMFEGGEYERSLISADVLKSMVNQADGKRIADSFDSNFNTIINMVESDIKASDYKEHKTAIKNMFENGTSIAVAISVDGTNAGEDFIPSSGFIENVKDQYFKEK</sequence>
<dbReference type="Gene3D" id="3.40.630.190">
    <property type="entry name" value="LCP protein"/>
    <property type="match status" value="1"/>
</dbReference>